<evidence type="ECO:0000256" key="8">
    <source>
        <dbReference type="SAM" id="SignalP"/>
    </source>
</evidence>
<dbReference type="PROSITE" id="PS51257">
    <property type="entry name" value="PROKAR_LIPOPROTEIN"/>
    <property type="match status" value="1"/>
</dbReference>
<dbReference type="SUPFAM" id="SSF48113">
    <property type="entry name" value="Heme-dependent peroxidases"/>
    <property type="match status" value="1"/>
</dbReference>
<name>A0A6A6SXE0_9PLEO</name>
<evidence type="ECO:0000256" key="2">
    <source>
        <dbReference type="ARBA" id="ARBA00022692"/>
    </source>
</evidence>
<keyword evidence="11" id="KW-0560">Oxidoreductase</keyword>
<dbReference type="Proteomes" id="UP000799324">
    <property type="component" value="Unassembled WGS sequence"/>
</dbReference>
<feature type="domain" description="WSC" evidence="10">
    <location>
        <begin position="535"/>
        <end position="626"/>
    </location>
</feature>
<sequence>MVWRISALVGILFACGQYGVAAQPTWPASTDELEDIIFLNTGYRARGFADPVTPCSTGVAPGRITAAEFIRTAFHDMASGNTYTGIGGLDGSIIFETGLAENVGAGFVTTLSLYAPFFSSRTSISDIIAAGVYTATRSCGGPIIPIRGGHKDATEAGPSGAIPLPQNALGTFKNQFLRVGYNATEMISFVACGHTLGGVHSPNFPDIVPPGTAPDDFAVFDTTSSTFDSRLPIEFVAGTTIDPLVRSNTKKNSDTVVFTSDTNNATIKSMQDPTTFANICKDMFQRMIEVVPAGVTLSDPVTAYEVKPYDIQLTLQDGASTIAFTGDVRIRTTQRSVAEVQLNYKDHTGATVANPISTIYKGDAKGFDSTFSFFSFDATLPAQDSISSFNVVVIVSGGTSEVFTNNGNGFKVDDSILYQAPQSCLDGSGKLTVVAAVRNTSSSSPSLSVVVKNPRSSVIIPALSTATAAMATQSAVGAYQLYSASYQFSGSQAQSAVFGVVAGSSSDNDKNTSWLPTACSPLSSSTPSSTPPTSSYSFQGCYTDAGGSRALSGAASYDDAMTVEKCAAACTQFQLFGLEYGRECYCGNTLDASSVIAGLSDCSMACSGNSNQRCGAASRLSTYKNLNYVAPVNTNITGYSYIGCYSEGTATRALSDGSTTSDAMTVKSCSTFCSGAAYFGLEYGRECYCGSKLQDGSTLQAATDCSMLCSGNTTEYCGLFGVCIDIDDSRVIHSHATVKLHRLELFITRRVDYQHIHSILPNIILVHVHVLPPNPHPQQLHLPRLRPRHTHLAPPHLSIHHLPVNDLHPLRPLLHRLPTPNAPCPAPATPPHAAAPATD</sequence>
<dbReference type="GO" id="GO:0004601">
    <property type="term" value="F:peroxidase activity"/>
    <property type="evidence" value="ECO:0007669"/>
    <property type="project" value="UniProtKB-KW"/>
</dbReference>
<dbReference type="Pfam" id="PF01822">
    <property type="entry name" value="WSC"/>
    <property type="match status" value="2"/>
</dbReference>
<dbReference type="GO" id="GO:0020037">
    <property type="term" value="F:heme binding"/>
    <property type="evidence" value="ECO:0007669"/>
    <property type="project" value="InterPro"/>
</dbReference>
<evidence type="ECO:0000259" key="10">
    <source>
        <dbReference type="PROSITE" id="PS51212"/>
    </source>
</evidence>
<dbReference type="SMART" id="SM00321">
    <property type="entry name" value="WSC"/>
    <property type="match status" value="2"/>
</dbReference>
<keyword evidence="4" id="KW-1133">Transmembrane helix</keyword>
<evidence type="ECO:0000256" key="1">
    <source>
        <dbReference type="ARBA" id="ARBA00004167"/>
    </source>
</evidence>
<keyword evidence="5" id="KW-0472">Membrane</keyword>
<evidence type="ECO:0000313" key="11">
    <source>
        <dbReference type="EMBL" id="KAF2652395.1"/>
    </source>
</evidence>
<feature type="chain" id="PRO_5025643924" evidence="8">
    <location>
        <begin position="23"/>
        <end position="839"/>
    </location>
</feature>
<dbReference type="GO" id="GO:0006979">
    <property type="term" value="P:response to oxidative stress"/>
    <property type="evidence" value="ECO:0007669"/>
    <property type="project" value="InterPro"/>
</dbReference>
<keyword evidence="3 8" id="KW-0732">Signal</keyword>
<reference evidence="11" key="1">
    <citation type="journal article" date="2020" name="Stud. Mycol.">
        <title>101 Dothideomycetes genomes: a test case for predicting lifestyles and emergence of pathogens.</title>
        <authorList>
            <person name="Haridas S."/>
            <person name="Albert R."/>
            <person name="Binder M."/>
            <person name="Bloem J."/>
            <person name="Labutti K."/>
            <person name="Salamov A."/>
            <person name="Andreopoulos B."/>
            <person name="Baker S."/>
            <person name="Barry K."/>
            <person name="Bills G."/>
            <person name="Bluhm B."/>
            <person name="Cannon C."/>
            <person name="Castanera R."/>
            <person name="Culley D."/>
            <person name="Daum C."/>
            <person name="Ezra D."/>
            <person name="Gonzalez J."/>
            <person name="Henrissat B."/>
            <person name="Kuo A."/>
            <person name="Liang C."/>
            <person name="Lipzen A."/>
            <person name="Lutzoni F."/>
            <person name="Magnuson J."/>
            <person name="Mondo S."/>
            <person name="Nolan M."/>
            <person name="Ohm R."/>
            <person name="Pangilinan J."/>
            <person name="Park H.-J."/>
            <person name="Ramirez L."/>
            <person name="Alfaro M."/>
            <person name="Sun H."/>
            <person name="Tritt A."/>
            <person name="Yoshinaga Y."/>
            <person name="Zwiers L.-H."/>
            <person name="Turgeon B."/>
            <person name="Goodwin S."/>
            <person name="Spatafora J."/>
            <person name="Crous P."/>
            <person name="Grigoriev I."/>
        </authorList>
    </citation>
    <scope>NUCLEOTIDE SEQUENCE</scope>
    <source>
        <strain evidence="11">CBS 122681</strain>
    </source>
</reference>
<protein>
    <submittedName>
        <fullName evidence="11">Heme peroxidase</fullName>
    </submittedName>
</protein>
<comment type="subcellular location">
    <subcellularLocation>
        <location evidence="1">Membrane</location>
        <topology evidence="1">Single-pass membrane protein</topology>
    </subcellularLocation>
</comment>
<feature type="signal peptide" evidence="8">
    <location>
        <begin position="1"/>
        <end position="22"/>
    </location>
</feature>
<dbReference type="OrthoDB" id="5985073at2759"/>
<dbReference type="PROSITE" id="PS51212">
    <property type="entry name" value="WSC"/>
    <property type="match status" value="2"/>
</dbReference>
<feature type="domain" description="WSC" evidence="10">
    <location>
        <begin position="638"/>
        <end position="729"/>
    </location>
</feature>
<dbReference type="InterPro" id="IPR002016">
    <property type="entry name" value="Haem_peroxidase"/>
</dbReference>
<evidence type="ECO:0000259" key="9">
    <source>
        <dbReference type="PROSITE" id="PS50873"/>
    </source>
</evidence>
<gene>
    <name evidence="11" type="ORF">K491DRAFT_681404</name>
</gene>
<dbReference type="AlphaFoldDB" id="A0A6A6SXE0"/>
<dbReference type="InterPro" id="IPR002889">
    <property type="entry name" value="WSC_carb-bd"/>
</dbReference>
<feature type="domain" description="Plant heme peroxidase family profile" evidence="9">
    <location>
        <begin position="123"/>
        <end position="278"/>
    </location>
</feature>
<evidence type="ECO:0000256" key="6">
    <source>
        <dbReference type="ARBA" id="ARBA00023180"/>
    </source>
</evidence>
<accession>A0A6A6SXE0</accession>
<keyword evidence="11" id="KW-0575">Peroxidase</keyword>
<dbReference type="EMBL" id="MU004403">
    <property type="protein sequence ID" value="KAF2652395.1"/>
    <property type="molecule type" value="Genomic_DNA"/>
</dbReference>
<comment type="similarity">
    <text evidence="7">Belongs to the peroxidase family.</text>
</comment>
<dbReference type="InterPro" id="IPR010255">
    <property type="entry name" value="Haem_peroxidase_sf"/>
</dbReference>
<evidence type="ECO:0000256" key="3">
    <source>
        <dbReference type="ARBA" id="ARBA00022729"/>
    </source>
</evidence>
<keyword evidence="12" id="KW-1185">Reference proteome</keyword>
<dbReference type="PROSITE" id="PS50873">
    <property type="entry name" value="PEROXIDASE_4"/>
    <property type="match status" value="1"/>
</dbReference>
<proteinExistence type="inferred from homology"/>
<evidence type="ECO:0000256" key="5">
    <source>
        <dbReference type="ARBA" id="ARBA00023136"/>
    </source>
</evidence>
<evidence type="ECO:0000256" key="7">
    <source>
        <dbReference type="RuleBase" id="RU004241"/>
    </source>
</evidence>
<evidence type="ECO:0000313" key="12">
    <source>
        <dbReference type="Proteomes" id="UP000799324"/>
    </source>
</evidence>
<organism evidence="11 12">
    <name type="scientific">Lophiostoma macrostomum CBS 122681</name>
    <dbReference type="NCBI Taxonomy" id="1314788"/>
    <lineage>
        <taxon>Eukaryota</taxon>
        <taxon>Fungi</taxon>
        <taxon>Dikarya</taxon>
        <taxon>Ascomycota</taxon>
        <taxon>Pezizomycotina</taxon>
        <taxon>Dothideomycetes</taxon>
        <taxon>Pleosporomycetidae</taxon>
        <taxon>Pleosporales</taxon>
        <taxon>Lophiostomataceae</taxon>
        <taxon>Lophiostoma</taxon>
    </lineage>
</organism>
<dbReference type="GO" id="GO:0005886">
    <property type="term" value="C:plasma membrane"/>
    <property type="evidence" value="ECO:0007669"/>
    <property type="project" value="TreeGrafter"/>
</dbReference>
<keyword evidence="2" id="KW-0812">Transmembrane</keyword>
<dbReference type="Gene3D" id="1.10.520.10">
    <property type="match status" value="1"/>
</dbReference>
<dbReference type="InterPro" id="IPR051836">
    <property type="entry name" value="Kremen_rcpt"/>
</dbReference>
<dbReference type="PANTHER" id="PTHR24269">
    <property type="entry name" value="KREMEN PROTEIN"/>
    <property type="match status" value="1"/>
</dbReference>
<dbReference type="PANTHER" id="PTHR24269:SF16">
    <property type="entry name" value="PROTEIN SLG1"/>
    <property type="match status" value="1"/>
</dbReference>
<keyword evidence="6" id="KW-0325">Glycoprotein</keyword>
<dbReference type="Pfam" id="PF00141">
    <property type="entry name" value="peroxidase"/>
    <property type="match status" value="1"/>
</dbReference>
<evidence type="ECO:0000256" key="4">
    <source>
        <dbReference type="ARBA" id="ARBA00022989"/>
    </source>
</evidence>